<name>Q8EAM5_SHEON</name>
<reference evidence="1 2" key="3">
    <citation type="journal article" date="2008" name="Appl. Environ. Microbiol.">
        <title>Identification of mobile elements and pseudogenes in the Shewanella oneidensis MR-1 genome.</title>
        <authorList>
            <person name="Romine M.F."/>
            <person name="Carlson T.S."/>
            <person name="Norbeck A.D."/>
            <person name="McCue L.A."/>
            <person name="Lipton M.S."/>
        </authorList>
    </citation>
    <scope>NUCLEOTIDE SEQUENCE [LARGE SCALE GENOMIC DNA]</scope>
    <source>
        <strain evidence="2">ATCC 700550 / JCM 31522 / CIP 106686 / LMG 19005 / NCIMB 14063 / MR-1</strain>
    </source>
</reference>
<dbReference type="PATRIC" id="fig|211586.12.peg.3760"/>
<gene>
    <name evidence="1" type="ordered locus">SO_3873</name>
</gene>
<dbReference type="EMBL" id="AE014299">
    <property type="protein sequence ID" value="AAN56849.1"/>
    <property type="molecule type" value="Genomic_DNA"/>
</dbReference>
<dbReference type="Gene3D" id="2.40.160.10">
    <property type="entry name" value="Porin"/>
    <property type="match status" value="1"/>
</dbReference>
<dbReference type="OrthoDB" id="6255436at2"/>
<evidence type="ECO:0000313" key="2">
    <source>
        <dbReference type="Proteomes" id="UP000008186"/>
    </source>
</evidence>
<dbReference type="RefSeq" id="WP_011073629.1">
    <property type="nucleotide sequence ID" value="NC_004347.2"/>
</dbReference>
<dbReference type="AlphaFoldDB" id="Q8EAM5"/>
<accession>Q8EAM5</accession>
<keyword evidence="2" id="KW-1185">Reference proteome</keyword>
<dbReference type="InterPro" id="IPR023614">
    <property type="entry name" value="Porin_dom_sf"/>
</dbReference>
<dbReference type="InterPro" id="IPR018013">
    <property type="entry name" value="Channel_Tsx-like"/>
</dbReference>
<dbReference type="KEGG" id="son:SO_3873"/>
<protein>
    <submittedName>
        <fullName evidence="1">Nucleoside-specifc outer membrane porin Tsx family</fullName>
    </submittedName>
</protein>
<dbReference type="STRING" id="211586.SO_3873"/>
<reference evidence="1 2" key="2">
    <citation type="journal article" date="2005" name="Proteomics">
        <title>Global detection and characterization of hypothetical proteins in Shewanella oneidensis MR-1 using LC-MS based proteomics.</title>
        <authorList>
            <person name="Elias D.A."/>
            <person name="Monroe M.E."/>
            <person name="Marshall M.J."/>
            <person name="Romine M.F."/>
            <person name="Belieav A.S."/>
            <person name="Fredrickson J.K."/>
            <person name="Anderson G.A."/>
            <person name="Smith R.D."/>
            <person name="Lipton M.S."/>
        </authorList>
    </citation>
    <scope>NUCLEOTIDE SEQUENCE [LARGE SCALE GENOMIC DNA]</scope>
    <source>
        <strain evidence="2">ATCC 700550 / JCM 31522 / CIP 106686 / LMG 19005 / NCIMB 14063 / MR-1</strain>
    </source>
</reference>
<reference evidence="1 2" key="1">
    <citation type="journal article" date="2002" name="Nat. Biotechnol.">
        <title>Genome sequence of the dissimilatory metal ion-reducing bacterium Shewanella oneidensis.</title>
        <authorList>
            <person name="Heidelberg J.F."/>
            <person name="Paulsen I.T."/>
            <person name="Nelson K.E."/>
            <person name="Gaidos E.J."/>
            <person name="Nelson W.C."/>
            <person name="Read T.D."/>
            <person name="Eisen J.A."/>
            <person name="Seshadri R."/>
            <person name="Ward N."/>
            <person name="Methe B."/>
            <person name="Clayton R.A."/>
            <person name="Meyer T."/>
            <person name="Tsapin A."/>
            <person name="Scott J."/>
            <person name="Beanan M."/>
            <person name="Brinkac L."/>
            <person name="Daugherty S."/>
            <person name="DeBoy R.T."/>
            <person name="Dodson R.J."/>
            <person name="Durkin A.S."/>
            <person name="Haft D.H."/>
            <person name="Kolonay J.F."/>
            <person name="Madupu R."/>
            <person name="Peterson J.D."/>
            <person name="Umayam L.A."/>
            <person name="White O."/>
            <person name="Wolf A.M."/>
            <person name="Vamathevan J."/>
            <person name="Weidman J."/>
            <person name="Impraim M."/>
            <person name="Lee K."/>
            <person name="Berry K."/>
            <person name="Lee C."/>
            <person name="Mueller J."/>
            <person name="Khouri H."/>
            <person name="Gill J."/>
            <person name="Utterback T.R."/>
            <person name="McDonald L.A."/>
            <person name="Feldblyum T.V."/>
            <person name="Smith H.O."/>
            <person name="Venter J.C."/>
            <person name="Nealson K.H."/>
            <person name="Fraser C.M."/>
        </authorList>
    </citation>
    <scope>NUCLEOTIDE SEQUENCE [LARGE SCALE GENOMIC DNA]</scope>
    <source>
        <strain evidence="2">ATCC 700550 / JCM 31522 / CIP 106686 / LMG 19005 / NCIMB 14063 / MR-1</strain>
    </source>
</reference>
<sequence length="251" mass="28088">MKIYQYLLFTTLSLLIITTVNAETISKNNIIVGYEFLLDAEENNPNLYDQPYFILGHSTSADWGNIAGWLRLENPTDSANTQQGTDAGSATKVWLKLDYNIGQSPFNTWVQSFTSSNKAAVEQDIYLGASYDINYAKIKGSFGLGMQYAYGSFAPTGKSFNGISGVGITLILGYPITPEWFTKLYYEAQIGRSTEHKDVLSYESYGHQFVLGIDYLLQPQLFASFLYKHRHSWGGAINDGGELFIEIGYTF</sequence>
<dbReference type="Proteomes" id="UP000008186">
    <property type="component" value="Chromosome"/>
</dbReference>
<dbReference type="SUPFAM" id="SSF56935">
    <property type="entry name" value="Porins"/>
    <property type="match status" value="1"/>
</dbReference>
<dbReference type="GO" id="GO:0009279">
    <property type="term" value="C:cell outer membrane"/>
    <property type="evidence" value="ECO:0007669"/>
    <property type="project" value="InterPro"/>
</dbReference>
<dbReference type="PaxDb" id="211586-SO_3873"/>
<proteinExistence type="predicted"/>
<organism evidence="1 2">
    <name type="scientific">Shewanella oneidensis (strain ATCC 700550 / JCM 31522 / CIP 106686 / LMG 19005 / NCIMB 14063 / MR-1)</name>
    <dbReference type="NCBI Taxonomy" id="211586"/>
    <lineage>
        <taxon>Bacteria</taxon>
        <taxon>Pseudomonadati</taxon>
        <taxon>Pseudomonadota</taxon>
        <taxon>Gammaproteobacteria</taxon>
        <taxon>Alteromonadales</taxon>
        <taxon>Shewanellaceae</taxon>
        <taxon>Shewanella</taxon>
    </lineage>
</organism>
<dbReference type="Pfam" id="PF03502">
    <property type="entry name" value="Channel_Tsx"/>
    <property type="match status" value="1"/>
</dbReference>
<evidence type="ECO:0000313" key="1">
    <source>
        <dbReference type="EMBL" id="AAN56849.1"/>
    </source>
</evidence>
<dbReference type="BioCyc" id="SONE211586:G1GMP-3594-MONOMER"/>
<dbReference type="HOGENOM" id="CLU_1119555_0_0_6"/>
<dbReference type="eggNOG" id="ENOG5031E3V">
    <property type="taxonomic scope" value="Bacteria"/>
</dbReference>
<reference evidence="1 2" key="4">
    <citation type="journal article" date="2011" name="BMC Genomics">
        <title>Genome-wide protein localization prediction strategies for gram negative bacteria.</title>
        <authorList>
            <person name="Romine M.F."/>
        </authorList>
    </citation>
    <scope>NUCLEOTIDE SEQUENCE [LARGE SCALE GENOMIC DNA]</scope>
    <source>
        <strain evidence="2">ATCC 700550 / JCM 31522 / CIP 106686 / LMG 19005 / NCIMB 14063 / MR-1</strain>
    </source>
</reference>